<dbReference type="PROSITE" id="PS50021">
    <property type="entry name" value="CH"/>
    <property type="match status" value="1"/>
</dbReference>
<dbReference type="InterPro" id="IPR003096">
    <property type="entry name" value="SM22_calponin"/>
</dbReference>
<dbReference type="Pfam" id="PF00307">
    <property type="entry name" value="CH"/>
    <property type="match status" value="1"/>
</dbReference>
<dbReference type="STRING" id="1071382.H2ASY7"/>
<dbReference type="SUPFAM" id="SSF47576">
    <property type="entry name" value="Calponin-homology domain, CH-domain"/>
    <property type="match status" value="1"/>
</dbReference>
<dbReference type="InterPro" id="IPR001715">
    <property type="entry name" value="CH_dom"/>
</dbReference>
<evidence type="ECO:0000313" key="3">
    <source>
        <dbReference type="Proteomes" id="UP000005220"/>
    </source>
</evidence>
<dbReference type="InterPro" id="IPR050606">
    <property type="entry name" value="Calponin-like"/>
</dbReference>
<proteinExistence type="predicted"/>
<dbReference type="InterPro" id="IPR036872">
    <property type="entry name" value="CH_dom_sf"/>
</dbReference>
<dbReference type="OrthoDB" id="21595at2759"/>
<protein>
    <recommendedName>
        <fullName evidence="1">Calponin-homology (CH) domain-containing protein</fullName>
    </recommendedName>
</protein>
<dbReference type="GO" id="GO:0030479">
    <property type="term" value="C:actin cortical patch"/>
    <property type="evidence" value="ECO:0007669"/>
    <property type="project" value="EnsemblFungi"/>
</dbReference>
<dbReference type="GO" id="GO:0030674">
    <property type="term" value="F:protein-macromolecule adaptor activity"/>
    <property type="evidence" value="ECO:0007669"/>
    <property type="project" value="EnsemblFungi"/>
</dbReference>
<dbReference type="HOGENOM" id="CLU_055232_2_1_1"/>
<dbReference type="EMBL" id="HE650823">
    <property type="protein sequence ID" value="CCF57487.1"/>
    <property type="molecule type" value="Genomic_DNA"/>
</dbReference>
<accession>H2ASY7</accession>
<dbReference type="eggNOG" id="KOG2046">
    <property type="taxonomic scope" value="Eukaryota"/>
</dbReference>
<sequence>MDYNKTPDVTSLDEDLKQLRLSKFSEDAIGSIKMWIFKSVLNDEVDAGKSLLELLKDGTVLCKLANKLNEVDSPNTTLIKWKESKMPFIQMEQISQFLSFARAYGVPEDELFQTIDLYEEKDPASVYQTLKSLSRYANKKHPDIFPVLGPQIATKRPRPPVKAKPKHLQEGWSTMEYGYMKGASQKTEGVVFGNRRDIL</sequence>
<name>H2ASY7_KAZAF</name>
<dbReference type="GO" id="GO:0007015">
    <property type="term" value="P:actin filament organization"/>
    <property type="evidence" value="ECO:0007669"/>
    <property type="project" value="EnsemblFungi"/>
</dbReference>
<feature type="domain" description="Calponin-homology (CH)" evidence="1">
    <location>
        <begin position="26"/>
        <end position="138"/>
    </location>
</feature>
<dbReference type="PANTHER" id="PTHR47385:SF14">
    <property type="entry name" value="TRANSGELIN"/>
    <property type="match status" value="1"/>
</dbReference>
<keyword evidence="3" id="KW-1185">Reference proteome</keyword>
<dbReference type="SMART" id="SM00033">
    <property type="entry name" value="CH"/>
    <property type="match status" value="1"/>
</dbReference>
<dbReference type="PRINTS" id="PR00888">
    <property type="entry name" value="SM22CALPONIN"/>
</dbReference>
<evidence type="ECO:0000313" key="2">
    <source>
        <dbReference type="EMBL" id="CCF57487.1"/>
    </source>
</evidence>
<dbReference type="Proteomes" id="UP000005220">
    <property type="component" value="Chromosome 3"/>
</dbReference>
<dbReference type="PANTHER" id="PTHR47385">
    <property type="entry name" value="CALPONIN"/>
    <property type="match status" value="1"/>
</dbReference>
<dbReference type="RefSeq" id="XP_003956622.1">
    <property type="nucleotide sequence ID" value="XM_003956573.1"/>
</dbReference>
<dbReference type="AlphaFoldDB" id="H2ASY7"/>
<dbReference type="KEGG" id="kaf:KAFR_0C04960"/>
<reference evidence="2 3" key="1">
    <citation type="journal article" date="2011" name="Proc. Natl. Acad. Sci. U.S.A.">
        <title>Evolutionary erosion of yeast sex chromosomes by mating-type switching accidents.</title>
        <authorList>
            <person name="Gordon J.L."/>
            <person name="Armisen D."/>
            <person name="Proux-Wera E."/>
            <person name="Oheigeartaigh S.S."/>
            <person name="Byrne K.P."/>
            <person name="Wolfe K.H."/>
        </authorList>
    </citation>
    <scope>NUCLEOTIDE SEQUENCE [LARGE SCALE GENOMIC DNA]</scope>
    <source>
        <strain evidence="3">ATCC 22294 / BCRC 22015 / CBS 2517 / CECT 1963 / NBRC 1671 / NRRL Y-8276</strain>
    </source>
</reference>
<dbReference type="GeneID" id="13885405"/>
<evidence type="ECO:0000259" key="1">
    <source>
        <dbReference type="PROSITE" id="PS50021"/>
    </source>
</evidence>
<dbReference type="InParanoid" id="H2ASY7"/>
<organism evidence="2 3">
    <name type="scientific">Kazachstania africana (strain ATCC 22294 / BCRC 22015 / CBS 2517 / CECT 1963 / NBRC 1671 / NRRL Y-8276)</name>
    <name type="common">Yeast</name>
    <name type="synonym">Kluyveromyces africanus</name>
    <dbReference type="NCBI Taxonomy" id="1071382"/>
    <lineage>
        <taxon>Eukaryota</taxon>
        <taxon>Fungi</taxon>
        <taxon>Dikarya</taxon>
        <taxon>Ascomycota</taxon>
        <taxon>Saccharomycotina</taxon>
        <taxon>Saccharomycetes</taxon>
        <taxon>Saccharomycetales</taxon>
        <taxon>Saccharomycetaceae</taxon>
        <taxon>Kazachstania</taxon>
    </lineage>
</organism>
<dbReference type="FunCoup" id="H2ASY7">
    <property type="interactions" value="914"/>
</dbReference>
<dbReference type="GO" id="GO:0051015">
    <property type="term" value="F:actin filament binding"/>
    <property type="evidence" value="ECO:0007669"/>
    <property type="project" value="EnsemblFungi"/>
</dbReference>
<dbReference type="Gene3D" id="1.10.418.10">
    <property type="entry name" value="Calponin-like domain"/>
    <property type="match status" value="1"/>
</dbReference>
<gene>
    <name evidence="2" type="primary">KAFR0C04960</name>
    <name evidence="2" type="ORF">KAFR_0C04960</name>
</gene>